<evidence type="ECO:0000259" key="15">
    <source>
        <dbReference type="PROSITE" id="PS51473"/>
    </source>
</evidence>
<reference evidence="17" key="1">
    <citation type="journal article" date="2013" name="Science">
        <title>The Amborella genome and the evolution of flowering plants.</title>
        <authorList>
            <consortium name="Amborella Genome Project"/>
        </authorList>
    </citation>
    <scope>NUCLEOTIDE SEQUENCE [LARGE SCALE GENOMIC DNA]</scope>
</reference>
<protein>
    <recommendedName>
        <fullName evidence="15">Gnk2-homologous domain-containing protein</fullName>
    </recommendedName>
</protein>
<dbReference type="eggNOG" id="ENOG502QUWZ">
    <property type="taxonomic scope" value="Eukaryota"/>
</dbReference>
<keyword evidence="9" id="KW-1133">Transmembrane helix</keyword>
<dbReference type="Proteomes" id="UP000017836">
    <property type="component" value="Unassembled WGS sequence"/>
</dbReference>
<dbReference type="HOGENOM" id="CLU_000288_33_0_1"/>
<dbReference type="Pfam" id="PF01657">
    <property type="entry name" value="Stress-antifung"/>
    <property type="match status" value="2"/>
</dbReference>
<feature type="domain" description="Gnk2-homologous" evidence="15">
    <location>
        <begin position="23"/>
        <end position="125"/>
    </location>
</feature>
<dbReference type="InterPro" id="IPR038408">
    <property type="entry name" value="GNK2_sf"/>
</dbReference>
<keyword evidence="6 14" id="KW-0732">Signal</keyword>
<dbReference type="OMA" id="YTANYES"/>
<evidence type="ECO:0000256" key="4">
    <source>
        <dbReference type="ARBA" id="ARBA00022581"/>
    </source>
</evidence>
<evidence type="ECO:0000256" key="9">
    <source>
        <dbReference type="ARBA" id="ARBA00022989"/>
    </source>
</evidence>
<dbReference type="GO" id="GO:0005886">
    <property type="term" value="C:plasma membrane"/>
    <property type="evidence" value="ECO:0007669"/>
    <property type="project" value="UniProtKB-SubCell"/>
</dbReference>
<evidence type="ECO:0000256" key="1">
    <source>
        <dbReference type="ARBA" id="ARBA00004251"/>
    </source>
</evidence>
<evidence type="ECO:0000256" key="7">
    <source>
        <dbReference type="ARBA" id="ARBA00022737"/>
    </source>
</evidence>
<evidence type="ECO:0000256" key="5">
    <source>
        <dbReference type="ARBA" id="ARBA00022692"/>
    </source>
</evidence>
<sequence>MGFSGLLQICWFLVFFLVFASSDLLVYKGCSKRSFQGNGAFEQNLNVLLQSLVSQSEATLFFKSTSGSGQNAILGLFQCRGDLSNGECYRCVSSIQSQVFELCGKTMAARVQLQGCYLQYDNPNYPEISSSNMLFKTCNNIQVSDDGFVQRREAVFADIESGLTNGHGFYKESYGGIYAFAQCEGDLGVADCGECVKNAINEVKRQCYDGISGGVYMPKCYVTYSYGSSGSRSGSPGTGFHLI</sequence>
<dbReference type="PANTHER" id="PTHR32080">
    <property type="entry name" value="ANTIFUNGAL PROTEIN GINKBILOBIN-2-LIKE"/>
    <property type="match status" value="1"/>
</dbReference>
<dbReference type="GO" id="GO:0046739">
    <property type="term" value="P:transport of virus in multicellular host"/>
    <property type="evidence" value="ECO:0000318"/>
    <property type="project" value="GO_Central"/>
</dbReference>
<feature type="signal peptide" evidence="14">
    <location>
        <begin position="1"/>
        <end position="22"/>
    </location>
</feature>
<evidence type="ECO:0000256" key="14">
    <source>
        <dbReference type="SAM" id="SignalP"/>
    </source>
</evidence>
<dbReference type="AlphaFoldDB" id="W1PLQ9"/>
<feature type="chain" id="PRO_5004808114" description="Gnk2-homologous domain-containing protein" evidence="14">
    <location>
        <begin position="23"/>
        <end position="243"/>
    </location>
</feature>
<evidence type="ECO:0000256" key="8">
    <source>
        <dbReference type="ARBA" id="ARBA00022949"/>
    </source>
</evidence>
<dbReference type="FunFam" id="3.30.430.20:FF:000001">
    <property type="entry name" value="cysteine-rich repeat secretory protein 3"/>
    <property type="match status" value="1"/>
</dbReference>
<keyword evidence="5" id="KW-0812">Transmembrane</keyword>
<dbReference type="InterPro" id="IPR002902">
    <property type="entry name" value="GNK2"/>
</dbReference>
<evidence type="ECO:0000256" key="13">
    <source>
        <dbReference type="ARBA" id="ARBA00038393"/>
    </source>
</evidence>
<accession>W1PLQ9</accession>
<organism evidence="16 17">
    <name type="scientific">Amborella trichopoda</name>
    <dbReference type="NCBI Taxonomy" id="13333"/>
    <lineage>
        <taxon>Eukaryota</taxon>
        <taxon>Viridiplantae</taxon>
        <taxon>Streptophyta</taxon>
        <taxon>Embryophyta</taxon>
        <taxon>Tracheophyta</taxon>
        <taxon>Spermatophyta</taxon>
        <taxon>Magnoliopsida</taxon>
        <taxon>Amborellales</taxon>
        <taxon>Amborellaceae</taxon>
        <taxon>Amborella</taxon>
    </lineage>
</organism>
<evidence type="ECO:0000256" key="10">
    <source>
        <dbReference type="ARBA" id="ARBA00023136"/>
    </source>
</evidence>
<feature type="domain" description="Gnk2-homologous" evidence="15">
    <location>
        <begin position="130"/>
        <end position="229"/>
    </location>
</feature>
<keyword evidence="17" id="KW-1185">Reference proteome</keyword>
<proteinExistence type="inferred from homology"/>
<keyword evidence="8" id="KW-0965">Cell junction</keyword>
<keyword evidence="10" id="KW-0472">Membrane</keyword>
<evidence type="ECO:0000256" key="12">
    <source>
        <dbReference type="ARBA" id="ARBA00024184"/>
    </source>
</evidence>
<evidence type="ECO:0000313" key="16">
    <source>
        <dbReference type="EMBL" id="ERN08983.1"/>
    </source>
</evidence>
<dbReference type="Gramene" id="ERN08983">
    <property type="protein sequence ID" value="ERN08983"/>
    <property type="gene ID" value="AMTR_s00153p00041880"/>
</dbReference>
<dbReference type="EMBL" id="KI393119">
    <property type="protein sequence ID" value="ERN08983.1"/>
    <property type="molecule type" value="Genomic_DNA"/>
</dbReference>
<evidence type="ECO:0000313" key="17">
    <source>
        <dbReference type="Proteomes" id="UP000017836"/>
    </source>
</evidence>
<evidence type="ECO:0000256" key="6">
    <source>
        <dbReference type="ARBA" id="ARBA00022729"/>
    </source>
</evidence>
<evidence type="ECO:0000256" key="3">
    <source>
        <dbReference type="ARBA" id="ARBA00022475"/>
    </source>
</evidence>
<keyword evidence="7" id="KW-0677">Repeat</keyword>
<comment type="subcellular location">
    <subcellularLocation>
        <location evidence="12">Cell junction</location>
        <location evidence="12">Plasmodesma</location>
    </subcellularLocation>
    <subcellularLocation>
        <location evidence="1">Cell membrane</location>
        <topology evidence="1">Single-pass type I membrane protein</topology>
    </subcellularLocation>
</comment>
<dbReference type="GO" id="GO:0010497">
    <property type="term" value="P:plasmodesmata-mediated intercellular transport"/>
    <property type="evidence" value="ECO:0000318"/>
    <property type="project" value="GO_Central"/>
</dbReference>
<dbReference type="KEGG" id="atr:18437116"/>
<dbReference type="Gene3D" id="3.30.430.20">
    <property type="entry name" value="Gnk2 domain, C-X8-C-X2-C motif"/>
    <property type="match status" value="2"/>
</dbReference>
<dbReference type="PROSITE" id="PS51473">
    <property type="entry name" value="GNK2"/>
    <property type="match status" value="2"/>
</dbReference>
<keyword evidence="2" id="KW-0813">Transport</keyword>
<keyword evidence="3" id="KW-1003">Cell membrane</keyword>
<gene>
    <name evidence="16" type="ORF">AMTR_s00153p00041880</name>
</gene>
<comment type="similarity">
    <text evidence="13">Belongs to the cysteine-rich repeat secretory protein family. Plasmodesmata-located proteins (PDLD) subfamily.</text>
</comment>
<keyword evidence="11" id="KW-1015">Disulfide bond</keyword>
<dbReference type="InterPro" id="IPR051378">
    <property type="entry name" value="Cell2Cell_Antifungal"/>
</dbReference>
<dbReference type="CDD" id="cd23509">
    <property type="entry name" value="Gnk2-like"/>
    <property type="match status" value="2"/>
</dbReference>
<dbReference type="OrthoDB" id="1926347at2759"/>
<evidence type="ECO:0000256" key="2">
    <source>
        <dbReference type="ARBA" id="ARBA00022448"/>
    </source>
</evidence>
<evidence type="ECO:0000256" key="11">
    <source>
        <dbReference type="ARBA" id="ARBA00023157"/>
    </source>
</evidence>
<dbReference type="GO" id="GO:0009506">
    <property type="term" value="C:plasmodesma"/>
    <property type="evidence" value="ECO:0000318"/>
    <property type="project" value="GO_Central"/>
</dbReference>
<name>W1PLQ9_AMBTC</name>
<keyword evidence="4" id="KW-0945">Host-virus interaction</keyword>
<dbReference type="PANTHER" id="PTHR32080:SF24">
    <property type="entry name" value="PLASMODESMATA-LOCATED PROTEIN 2"/>
    <property type="match status" value="1"/>
</dbReference>